<keyword evidence="8" id="KW-0675">Receptor</keyword>
<feature type="region of interest" description="Disordered" evidence="4">
    <location>
        <begin position="322"/>
        <end position="350"/>
    </location>
</feature>
<proteinExistence type="predicted"/>
<dbReference type="SUPFAM" id="SSF56935">
    <property type="entry name" value="Porins"/>
    <property type="match status" value="1"/>
</dbReference>
<evidence type="ECO:0000313" key="8">
    <source>
        <dbReference type="EMBL" id="BDD08476.1"/>
    </source>
</evidence>
<evidence type="ECO:0000256" key="5">
    <source>
        <dbReference type="SAM" id="SignalP"/>
    </source>
</evidence>
<sequence>MKRIALIATLILMSLASYCQKITVKGSVKGQGADAEFYNVAILKPSDSSLVTGSAFSEAVFSLQVSPAKEYLLKVTSMGFLPVVKRIKAVGDLNVGEMVLVADVKELEAVTVKGKKASFTQKNGKLVMNIQGTTLSDAGTVFDALRRMPGIKVGTDDKVTIMGKGAPLIIVDGKEIRDNDELNRLQSDDIVSVEIDRNPSAKYDASVSSVLYITTKKKKKDHLSLQLNGRSNIGEKYSYGPGLKLNFRKGKISNYITYGYGDWNFKGGTTSHLINRFPEYSLESRTKGTWDNHNDGHRVFFGSTYDLPKGGSLQAQYSFSDYSNENTSHSTQTLATRDSEINRETHSDKDSEGRLHTVALIYEAKLDSLNTLTVSTDYSLKDNDAVSRIREGNVDYANKTQTRMLNDTEYSVVSGKVDYKGQVKGIGIEAGTKYFRTKNDGVTESRNPENGNVNFRNGNETLDQIYAGYVLADKSVGKWSFSAGVRYERTDTEVKLNGNTSLDTAYVGWYPSASVSYTWENEMALSLTYSRKINRPNFWSLNPSINYMDSLNYSQGDPTLSPTSIGTYNLMFSLPAGLSVFTEYKYLRNSIMHTAVNDPVNPEIVKHTPVNLYKTEYLSFGTNYNLSLDKFNLNASTQLEIPFIEVPYMDGIRKLKDPTWSLDFDADYSLSKRFQLLGGLYYRTRNVEDMTVFSEYWQANAGVQGKFLDDKLLVTVRLNDVFNSGKNHWLDKYGTIESGQRDKTNRRALFIYFRYNLNEFKNMFKDKSGGNDALRRL</sequence>
<feature type="compositionally biased region" description="Basic and acidic residues" evidence="4">
    <location>
        <begin position="337"/>
        <end position="350"/>
    </location>
</feature>
<feature type="domain" description="TonB-dependent receptor plug" evidence="6">
    <location>
        <begin position="138"/>
        <end position="205"/>
    </location>
</feature>
<dbReference type="Pfam" id="PF14905">
    <property type="entry name" value="OMP_b-brl_3"/>
    <property type="match status" value="1"/>
</dbReference>
<dbReference type="Gene3D" id="2.170.130.10">
    <property type="entry name" value="TonB-dependent receptor, plug domain"/>
    <property type="match status" value="1"/>
</dbReference>
<dbReference type="Proteomes" id="UP001348817">
    <property type="component" value="Chromosome"/>
</dbReference>
<dbReference type="KEGG" id="fax:FUAX_09080"/>
<evidence type="ECO:0000256" key="4">
    <source>
        <dbReference type="SAM" id="MobiDB-lite"/>
    </source>
</evidence>
<dbReference type="EMBL" id="AP025314">
    <property type="protein sequence ID" value="BDD08476.1"/>
    <property type="molecule type" value="Genomic_DNA"/>
</dbReference>
<evidence type="ECO:0000259" key="7">
    <source>
        <dbReference type="Pfam" id="PF14905"/>
    </source>
</evidence>
<accession>A0AAU9CI00</accession>
<dbReference type="RefSeq" id="WP_338393734.1">
    <property type="nucleotide sequence ID" value="NZ_AP025314.1"/>
</dbReference>
<dbReference type="Gene3D" id="2.40.170.20">
    <property type="entry name" value="TonB-dependent receptor, beta-barrel domain"/>
    <property type="match status" value="1"/>
</dbReference>
<keyword evidence="3" id="KW-0998">Cell outer membrane</keyword>
<evidence type="ECO:0000256" key="3">
    <source>
        <dbReference type="ARBA" id="ARBA00023237"/>
    </source>
</evidence>
<name>A0AAU9CI00_9BACT</name>
<evidence type="ECO:0000256" key="1">
    <source>
        <dbReference type="ARBA" id="ARBA00004442"/>
    </source>
</evidence>
<feature type="compositionally biased region" description="Polar residues" evidence="4">
    <location>
        <begin position="322"/>
        <end position="336"/>
    </location>
</feature>
<organism evidence="8 9">
    <name type="scientific">Fulvitalea axinellae</name>
    <dbReference type="NCBI Taxonomy" id="1182444"/>
    <lineage>
        <taxon>Bacteria</taxon>
        <taxon>Pseudomonadati</taxon>
        <taxon>Bacteroidota</taxon>
        <taxon>Cytophagia</taxon>
        <taxon>Cytophagales</taxon>
        <taxon>Persicobacteraceae</taxon>
        <taxon>Fulvitalea</taxon>
    </lineage>
</organism>
<dbReference type="InterPro" id="IPR037066">
    <property type="entry name" value="Plug_dom_sf"/>
</dbReference>
<protein>
    <submittedName>
        <fullName evidence="8">TonB-dependent receptor</fullName>
    </submittedName>
</protein>
<comment type="subcellular location">
    <subcellularLocation>
        <location evidence="1">Cell outer membrane</location>
    </subcellularLocation>
</comment>
<reference evidence="8 9" key="1">
    <citation type="submission" date="2021-12" db="EMBL/GenBank/DDBJ databases">
        <title>Genome sequencing of bacteria with rrn-lacking chromosome and rrn-plasmid.</title>
        <authorList>
            <person name="Anda M."/>
            <person name="Iwasaki W."/>
        </authorList>
    </citation>
    <scope>NUCLEOTIDE SEQUENCE [LARGE SCALE GENOMIC DNA]</scope>
    <source>
        <strain evidence="8 9">DSM 100852</strain>
    </source>
</reference>
<keyword evidence="9" id="KW-1185">Reference proteome</keyword>
<gene>
    <name evidence="8" type="ORF">FUAX_09080</name>
</gene>
<evidence type="ECO:0000259" key="6">
    <source>
        <dbReference type="Pfam" id="PF07715"/>
    </source>
</evidence>
<feature type="signal peptide" evidence="5">
    <location>
        <begin position="1"/>
        <end position="21"/>
    </location>
</feature>
<evidence type="ECO:0000313" key="9">
    <source>
        <dbReference type="Proteomes" id="UP001348817"/>
    </source>
</evidence>
<feature type="domain" description="Outer membrane protein beta-barrel" evidence="7">
    <location>
        <begin position="370"/>
        <end position="755"/>
    </location>
</feature>
<dbReference type="InterPro" id="IPR036942">
    <property type="entry name" value="Beta-barrel_TonB_sf"/>
</dbReference>
<keyword evidence="5" id="KW-0732">Signal</keyword>
<evidence type="ECO:0000256" key="2">
    <source>
        <dbReference type="ARBA" id="ARBA00023136"/>
    </source>
</evidence>
<dbReference type="GO" id="GO:0009279">
    <property type="term" value="C:cell outer membrane"/>
    <property type="evidence" value="ECO:0007669"/>
    <property type="project" value="UniProtKB-SubCell"/>
</dbReference>
<feature type="chain" id="PRO_5044020855" evidence="5">
    <location>
        <begin position="22"/>
        <end position="777"/>
    </location>
</feature>
<dbReference type="Pfam" id="PF07715">
    <property type="entry name" value="Plug"/>
    <property type="match status" value="1"/>
</dbReference>
<dbReference type="InterPro" id="IPR012910">
    <property type="entry name" value="Plug_dom"/>
</dbReference>
<dbReference type="AlphaFoldDB" id="A0AAU9CI00"/>
<dbReference type="InterPro" id="IPR041700">
    <property type="entry name" value="OMP_b-brl_3"/>
</dbReference>
<keyword evidence="2" id="KW-0472">Membrane</keyword>